<dbReference type="EMBL" id="NDIQ01000021">
    <property type="protein sequence ID" value="PRT54751.1"/>
    <property type="molecule type" value="Genomic_DNA"/>
</dbReference>
<sequence>MDEFYADYFQALQHHPVASKVLEDKVLPETTEKVGVADLSNFEAVTSVIEKQANGAYSESPYALYHDLKLATGAQLIKLTIGSEPYGHIHGFFRYAVDLLLREAARFSLQPPLGPQDAGDAFLRSIVTNFEQISTDVDEYYGEAYYVVSQSGPLFTSITGKASIDPRETEVHGTVHTSKLLAHVNSTPETILGLVSSTPNNFPHPAVAPTELLSTFTAPCDTPLAATRFIENDAYKSFAPTHDDEGALVDATESVVQWLERAGPAKQPTQAAVPVSAPVSAPVSLPTSAPESSSQTPATVPVGFPSPAPSVISEESVFTGRELDQTSVQAGIDPLSLLAWTPANFIDDDELQAAADGTELKLAARLLAELQFRQRERLAAPTTDIDISDDEWRTAFKAQNVLARLVAEAGVSADLGARPSTKLPVLMRNYAGTLPTAEPKPQRLAQMPRRR</sequence>
<protein>
    <submittedName>
        <fullName evidence="2">Chromatin structure-remodeling complex protein RSC58</fullName>
    </submittedName>
</protein>
<dbReference type="RefSeq" id="XP_024664696.1">
    <property type="nucleotide sequence ID" value="XM_024808928.1"/>
</dbReference>
<evidence type="ECO:0000256" key="1">
    <source>
        <dbReference type="SAM" id="MobiDB-lite"/>
    </source>
</evidence>
<accession>A0A2T0FIC4</accession>
<feature type="compositionally biased region" description="Low complexity" evidence="1">
    <location>
        <begin position="280"/>
        <end position="290"/>
    </location>
</feature>
<reference evidence="2 3" key="1">
    <citation type="submission" date="2017-04" db="EMBL/GenBank/DDBJ databases">
        <title>Genome sequencing of [Candida] sorbophila.</title>
        <authorList>
            <person name="Ahn J.O."/>
        </authorList>
    </citation>
    <scope>NUCLEOTIDE SEQUENCE [LARGE SCALE GENOMIC DNA]</scope>
    <source>
        <strain evidence="2 3">DS02</strain>
    </source>
</reference>
<dbReference type="OrthoDB" id="5354116at2759"/>
<dbReference type="STRING" id="45607.A0A2T0FIC4"/>
<comment type="caution">
    <text evidence="2">The sequence shown here is derived from an EMBL/GenBank/DDBJ whole genome shotgun (WGS) entry which is preliminary data.</text>
</comment>
<organism evidence="2 3">
    <name type="scientific">Wickerhamiella sorbophila</name>
    <dbReference type="NCBI Taxonomy" id="45607"/>
    <lineage>
        <taxon>Eukaryota</taxon>
        <taxon>Fungi</taxon>
        <taxon>Dikarya</taxon>
        <taxon>Ascomycota</taxon>
        <taxon>Saccharomycotina</taxon>
        <taxon>Dipodascomycetes</taxon>
        <taxon>Dipodascales</taxon>
        <taxon>Trichomonascaceae</taxon>
        <taxon>Wickerhamiella</taxon>
    </lineage>
</organism>
<dbReference type="GeneID" id="36516119"/>
<dbReference type="AlphaFoldDB" id="A0A2T0FIC4"/>
<evidence type="ECO:0000313" key="3">
    <source>
        <dbReference type="Proteomes" id="UP000238350"/>
    </source>
</evidence>
<dbReference type="Proteomes" id="UP000238350">
    <property type="component" value="Unassembled WGS sequence"/>
</dbReference>
<feature type="region of interest" description="Disordered" evidence="1">
    <location>
        <begin position="280"/>
        <end position="305"/>
    </location>
</feature>
<gene>
    <name evidence="2" type="ORF">B9G98_02371</name>
</gene>
<proteinExistence type="predicted"/>
<evidence type="ECO:0000313" key="2">
    <source>
        <dbReference type="EMBL" id="PRT54751.1"/>
    </source>
</evidence>
<keyword evidence="3" id="KW-1185">Reference proteome</keyword>
<name>A0A2T0FIC4_9ASCO</name>